<sequence length="2733" mass="308097">MALFLGLTAIGWHQMIHTWWDLVLASLLLAVIAAGGIYILYVLSKRIHARLKKKPPPLPSAVARCVSRFANSASLRTYTDASFSSFGVFLGAMASPPTPAQAAILSKWDLLVVDPHQWGVLDAIADSPSSGYVIGRLDIHQLASLGTETVSILEKLTARLLSWKRPQNGQFPLNGVLLAYWEPHLPPVVLNILVAAIRQRGLAVWLELAPPDYPLSTQIDLANVRGLIYRNGTLWPHGERRDFFQMEGMRTAMRVAAKRNSKGSPLTSAVWETVDDSVPLGHHVAQRSFKWCSYNSLLCWFGRESGLNDADLALASTIQTEPLTAMMFLKDEKVMSSHTIWRENEFLIAPSEHMDPIYESLALPALNSLVLHPPTTQDTSDDIPVDSLDTDVFIKSYDSSIPACPHLGLDCTAGEIHDLQQAQSTIEDLKLSDRMSVEDIAQVAEALRPLGAYDSHVQKLINMLLAGDITVLVGLASGLRTRRNAPVWGMFQTTSDGMTMYVSAKAVDKPATILHTFLASRGYNQLDCLRAEIALADATNSLNPAWGLTTRMVADLAQLTPTEALLWLKAHRRSDDEIMKRIEARCEHQLLVVPSVTQRRVMCSTEYLSGEVSPAELIADRLAWYRELGLPCPDYDAALDLFNEVSRLYPMLLLWADSKRLDQFAAVLHTVIQPGKIDVYADLLALSVFCICRVCALDEIELEVLDRNPRPNGHSVQAACFAEAYALGAGCDTFFDTSPKALGTVLRQKYLRWYEANPVPRRDNGFTELPTTYASMEVDLDDGYALRQAWYYRVTFLGIFAVPALIDISMLTMVGRGLYLTTFMADEHKTLATTALMLALLVCGGFGSWISSGGSYYLYAMAFPTMSMFVLTRFAAGLAVVSVGAVVSLVSIAITKGIVNGLVFSLYFTMLATYLMALSTMAVYQMPGFSFQSGRSVIMTCIPILFASPVITLWVTDHDLVVYLCILYFFLFNLLLGARRVMAKWNNWYLDIPTITDKEVAEWYKSTDQNSGLTPREALLARVTDPRTLKKEKGKDALVDRLAAGYPSTVFLLTWYCNYSRTQMPLAYSPTWNLQLRAAIDTLGDMQKGLKLHSGFLHWRHTGTDVACGILYFVLALLDKWTALITGQGDLVGLSAGASTTYRLSVGFGLAYYLLGAVILDAVSQPLWTAVSQNHSRTVINSFESLREATGQHTLQRRSLYIHNVVKYFFFHLWAIAITSAMIWSFEGHRDAVILYLTYVGSYTGLLFYQFNRIFAGPEKSARALIGGALLGLVAGLALRLSMPLFAYSGVIGLASGTWTSAILSFAMSGIWKTKSKDTKDQTETLPVIHPHGYSCLEPDLELSQTTLSHTVDIIRAVPEGLRHHVRPSHEVLHLLQPKKSTTATVADVLTHTLERWQAGTTVIELVPTRHIQTELRTVSRLDEETLYIYVLADTKATGEDIHRNNQMIAEALVQATCQMVLGWSYHQSLLAESFVVPSENEIPEGVKRQLERNEEQCARLLGSRSTLLLRHALLGFEADDDWDKLPLNVRTFLLRRWYGESSSLSLDAAEWLVMRLAGKWQFEERQDDIHSLLTRCSHSLRVASRTVAHASILSDEHPFLPHAIDPLAKKSIPRRLIDRITSFRQKLRIAIKFTVLSLIADPEYQRELVYTLRNTPAIVAWPIMVFLNTLWLYTKAFQEAIFPLVLLHGREQVSSLYHKMQNWSITVERHRIVLDYLDGPMTAFLHPTENGSLLYCYEGRHDSQPTDTKQLKAINTYSTKLVLEHREEFTKSGNLEFVYEYDNKKIYPLQRRCVRGDRSGELVEYNSEGYITSGSALRDINRVAFRYRYREHPGGGLDEGDELLHAEFVLPHITIRVAWSMPPPTRPQRWEHWVPYPRVTEATFVKTDREEGQEEEVYRAYWTYDHKYHPHITTTLNGRPVKTPEMIEEDWFHVLDKPQRCSFADDHPLLPFARRRNPGKLPTSWLARAFRRHIYVRRIATAKARTVLWRAWKSSKMFDAVTARWLDERILRKEPALRPYWRRRDWGWLDGASKYLDAQVDTVMARIDIDPAVSSWTPLAFEISDLYSFGQGGDACINTRTLSTQIQDTDKQLHVLAMDTGTWPNEPGGVSACRRDLVNELQGIRWHIMAEAANDYGVPRFQIERNVQSLSVLPQWGLDFLNPTHGVFQNYLDAEVVERSHATNADDIRRCFVPILASLVRCVRTIKWTRQTIEQATTALVDLNAYFEAGRSWNDVWMSDVVRQAWRALWLEYIPGGLNVEQMGETPILGQMDSALDMWHRYLFIFSIPIPERIPDVFQASHHFTGATYGVICKVKRGCALHVWDHCISFREMTTFLSSAVSFDSVFVNSTLIPLGHLACVLLEHHADVVLPCAEYFNPGWEVELGTAEGALQHRRAFARKIDPVVNGITNMERYTPIEEIKTATPTVVMLSHIRYVKDIKTAIMATDLIVNRWGFKDYRLHIYGDMERAPAYASECQEIIASKGLREHVVLKGLGNPTVVLQDAWLFMNSSISEGLPLAMGEAALTGVPVVCTDVGASFCVVTDRTTGKRFSEVVAPNDGDSLARAQIRILALLGEWAAFSKDPAAPVPSFSLYPTEEEVQAISERMYEQVEQRRQLGMRGRANVLRNFSSHRYLREHEQMLWLGKFQSKSFVARGPASSNVSSITLNEKERLSILVQPVDDADDERKWRKWYTRSSRMTAVDGSRLTVDYTRNSRLTVDAGSARNSQMSD</sequence>
<reference evidence="3" key="1">
    <citation type="journal article" date="2017" name="Genome Biol.">
        <title>Comparative genomics reveals high biological diversity and specific adaptations in the industrially and medically important fungal genus Aspergillus.</title>
        <authorList>
            <person name="de Vries R.P."/>
            <person name="Riley R."/>
            <person name="Wiebenga A."/>
            <person name="Aguilar-Osorio G."/>
            <person name="Amillis S."/>
            <person name="Uchima C.A."/>
            <person name="Anderluh G."/>
            <person name="Asadollahi M."/>
            <person name="Askin M."/>
            <person name="Barry K."/>
            <person name="Battaglia E."/>
            <person name="Bayram O."/>
            <person name="Benocci T."/>
            <person name="Braus-Stromeyer S.A."/>
            <person name="Caldana C."/>
            <person name="Canovas D."/>
            <person name="Cerqueira G.C."/>
            <person name="Chen F."/>
            <person name="Chen W."/>
            <person name="Choi C."/>
            <person name="Clum A."/>
            <person name="Dos Santos R.A."/>
            <person name="Damasio A.R."/>
            <person name="Diallinas G."/>
            <person name="Emri T."/>
            <person name="Fekete E."/>
            <person name="Flipphi M."/>
            <person name="Freyberg S."/>
            <person name="Gallo A."/>
            <person name="Gournas C."/>
            <person name="Habgood R."/>
            <person name="Hainaut M."/>
            <person name="Harispe M.L."/>
            <person name="Henrissat B."/>
            <person name="Hilden K.S."/>
            <person name="Hope R."/>
            <person name="Hossain A."/>
            <person name="Karabika E."/>
            <person name="Karaffa L."/>
            <person name="Karanyi Z."/>
            <person name="Krasevec N."/>
            <person name="Kuo A."/>
            <person name="Kusch H."/>
            <person name="LaButti K."/>
            <person name="Lagendijk E.L."/>
            <person name="Lapidus A."/>
            <person name="Levasseur A."/>
            <person name="Lindquist E."/>
            <person name="Lipzen A."/>
            <person name="Logrieco A.F."/>
            <person name="MacCabe A."/>
            <person name="Maekelae M.R."/>
            <person name="Malavazi I."/>
            <person name="Melin P."/>
            <person name="Meyer V."/>
            <person name="Mielnichuk N."/>
            <person name="Miskei M."/>
            <person name="Molnar A.P."/>
            <person name="Mule G."/>
            <person name="Ngan C.Y."/>
            <person name="Orejas M."/>
            <person name="Orosz E."/>
            <person name="Ouedraogo J.P."/>
            <person name="Overkamp K.M."/>
            <person name="Park H.-S."/>
            <person name="Perrone G."/>
            <person name="Piumi F."/>
            <person name="Punt P.J."/>
            <person name="Ram A.F."/>
            <person name="Ramon A."/>
            <person name="Rauscher S."/>
            <person name="Record E."/>
            <person name="Riano-Pachon D.M."/>
            <person name="Robert V."/>
            <person name="Roehrig J."/>
            <person name="Ruller R."/>
            <person name="Salamov A."/>
            <person name="Salih N.S."/>
            <person name="Samson R.A."/>
            <person name="Sandor E."/>
            <person name="Sanguinetti M."/>
            <person name="Schuetze T."/>
            <person name="Sepcic K."/>
            <person name="Shelest E."/>
            <person name="Sherlock G."/>
            <person name="Sophianopoulou V."/>
            <person name="Squina F.M."/>
            <person name="Sun H."/>
            <person name="Susca A."/>
            <person name="Todd R.B."/>
            <person name="Tsang A."/>
            <person name="Unkles S.E."/>
            <person name="van de Wiele N."/>
            <person name="van Rossen-Uffink D."/>
            <person name="Oliveira J.V."/>
            <person name="Vesth T.C."/>
            <person name="Visser J."/>
            <person name="Yu J.-H."/>
            <person name="Zhou M."/>
            <person name="Andersen M.R."/>
            <person name="Archer D.B."/>
            <person name="Baker S.E."/>
            <person name="Benoit I."/>
            <person name="Brakhage A.A."/>
            <person name="Braus G.H."/>
            <person name="Fischer R."/>
            <person name="Frisvad J.C."/>
            <person name="Goldman G.H."/>
            <person name="Houbraken J."/>
            <person name="Oakley B."/>
            <person name="Pocsi I."/>
            <person name="Scazzocchio C."/>
            <person name="Seiboth B."/>
            <person name="vanKuyk P.A."/>
            <person name="Wortman J."/>
            <person name="Dyer P.S."/>
            <person name="Grigoriev I.V."/>
        </authorList>
    </citation>
    <scope>NUCLEOTIDE SEQUENCE [LARGE SCALE GENOMIC DNA]</scope>
    <source>
        <strain evidence="3">CBS 506.65</strain>
    </source>
</reference>
<protein>
    <recommendedName>
        <fullName evidence="4">Glycosyl transferase family 1 domain-containing protein</fullName>
    </recommendedName>
</protein>
<feature type="transmembrane region" description="Helical" evidence="1">
    <location>
        <begin position="960"/>
        <end position="978"/>
    </location>
</feature>
<evidence type="ECO:0000313" key="3">
    <source>
        <dbReference type="Proteomes" id="UP000184188"/>
    </source>
</evidence>
<dbReference type="STRING" id="1073090.A0A1L9SCV5"/>
<proteinExistence type="predicted"/>
<keyword evidence="1" id="KW-0472">Membrane</keyword>
<feature type="transmembrane region" description="Helical" evidence="1">
    <location>
        <begin position="936"/>
        <end position="954"/>
    </location>
</feature>
<feature type="transmembrane region" description="Helical" evidence="1">
    <location>
        <begin position="835"/>
        <end position="859"/>
    </location>
</feature>
<keyword evidence="3" id="KW-1185">Reference proteome</keyword>
<dbReference type="Pfam" id="PF13692">
    <property type="entry name" value="Glyco_trans_1_4"/>
    <property type="match status" value="1"/>
</dbReference>
<dbReference type="PANTHER" id="PTHR12526">
    <property type="entry name" value="GLYCOSYLTRANSFERASE"/>
    <property type="match status" value="1"/>
</dbReference>
<organism evidence="2 3">
    <name type="scientific">Penicilliopsis zonata CBS 506.65</name>
    <dbReference type="NCBI Taxonomy" id="1073090"/>
    <lineage>
        <taxon>Eukaryota</taxon>
        <taxon>Fungi</taxon>
        <taxon>Dikarya</taxon>
        <taxon>Ascomycota</taxon>
        <taxon>Pezizomycotina</taxon>
        <taxon>Eurotiomycetes</taxon>
        <taxon>Eurotiomycetidae</taxon>
        <taxon>Eurotiales</taxon>
        <taxon>Aspergillaceae</taxon>
        <taxon>Penicilliopsis</taxon>
    </lineage>
</organism>
<dbReference type="SUPFAM" id="SSF53756">
    <property type="entry name" value="UDP-Glycosyltransferase/glycogen phosphorylase"/>
    <property type="match status" value="1"/>
</dbReference>
<feature type="transmembrane region" description="Helical" evidence="1">
    <location>
        <begin position="1261"/>
        <end position="1279"/>
    </location>
</feature>
<dbReference type="VEuPathDB" id="FungiDB:ASPZODRAFT_27050"/>
<accession>A0A1L9SCV5</accession>
<feature type="transmembrane region" description="Helical" evidence="1">
    <location>
        <begin position="1656"/>
        <end position="1674"/>
    </location>
</feature>
<dbReference type="OrthoDB" id="2582433at2759"/>
<feature type="transmembrane region" description="Helical" evidence="1">
    <location>
        <begin position="22"/>
        <end position="43"/>
    </location>
</feature>
<dbReference type="EMBL" id="KV878346">
    <property type="protein sequence ID" value="OJJ45021.1"/>
    <property type="molecule type" value="Genomic_DNA"/>
</dbReference>
<keyword evidence="1" id="KW-0812">Transmembrane</keyword>
<keyword evidence="1" id="KW-1133">Transmembrane helix</keyword>
<feature type="transmembrane region" description="Helical" evidence="1">
    <location>
        <begin position="1205"/>
        <end position="1226"/>
    </location>
</feature>
<feature type="transmembrane region" description="Helical" evidence="1">
    <location>
        <begin position="906"/>
        <end position="924"/>
    </location>
</feature>
<gene>
    <name evidence="2" type="ORF">ASPZODRAFT_27050</name>
</gene>
<evidence type="ECO:0000256" key="1">
    <source>
        <dbReference type="SAM" id="Phobius"/>
    </source>
</evidence>
<dbReference type="RefSeq" id="XP_022579531.1">
    <property type="nucleotide sequence ID" value="XM_022728074.1"/>
</dbReference>
<feature type="transmembrane region" description="Helical" evidence="1">
    <location>
        <begin position="871"/>
        <end position="894"/>
    </location>
</feature>
<feature type="transmembrane region" description="Helical" evidence="1">
    <location>
        <begin position="1285"/>
        <end position="1307"/>
    </location>
</feature>
<evidence type="ECO:0000313" key="2">
    <source>
        <dbReference type="EMBL" id="OJJ45021.1"/>
    </source>
</evidence>
<dbReference type="PANTHER" id="PTHR12526:SF604">
    <property type="entry name" value="TRANSFERASE, PUTATIVE (AFU_ORTHOLOGUE AFUA_4G14070)-RELATED"/>
    <property type="match status" value="1"/>
</dbReference>
<dbReference type="GeneID" id="34614538"/>
<feature type="transmembrane region" description="Helical" evidence="1">
    <location>
        <begin position="1232"/>
        <end position="1249"/>
    </location>
</feature>
<dbReference type="Proteomes" id="UP000184188">
    <property type="component" value="Unassembled WGS sequence"/>
</dbReference>
<name>A0A1L9SCV5_9EURO</name>
<dbReference type="Gene3D" id="3.40.50.2000">
    <property type="entry name" value="Glycogen Phosphorylase B"/>
    <property type="match status" value="1"/>
</dbReference>
<evidence type="ECO:0008006" key="4">
    <source>
        <dbReference type="Google" id="ProtNLM"/>
    </source>
</evidence>
<feature type="transmembrane region" description="Helical" evidence="1">
    <location>
        <begin position="794"/>
        <end position="815"/>
    </location>
</feature>